<name>A0A9P8PJG3_WICPI</name>
<dbReference type="Proteomes" id="UP000774326">
    <property type="component" value="Unassembled WGS sequence"/>
</dbReference>
<evidence type="ECO:0000313" key="1">
    <source>
        <dbReference type="EMBL" id="KAH3672952.1"/>
    </source>
</evidence>
<reference evidence="1" key="1">
    <citation type="journal article" date="2021" name="Open Biol.">
        <title>Shared evolutionary footprints suggest mitochondrial oxidative damage underlies multiple complex I losses in fungi.</title>
        <authorList>
            <person name="Schikora-Tamarit M.A."/>
            <person name="Marcet-Houben M."/>
            <person name="Nosek J."/>
            <person name="Gabaldon T."/>
        </authorList>
    </citation>
    <scope>NUCLEOTIDE SEQUENCE</scope>
    <source>
        <strain evidence="1">CBS2887</strain>
    </source>
</reference>
<dbReference type="EMBL" id="JAEUBG010005727">
    <property type="protein sequence ID" value="KAH3672952.1"/>
    <property type="molecule type" value="Genomic_DNA"/>
</dbReference>
<keyword evidence="2" id="KW-1185">Reference proteome</keyword>
<sequence>MDLGCSVGVLSFCGWLGRWQVADSKVLQDLAGLAQQLGQFRSDQALVQFGRFRHEDEVDWQQGFVLNGLGKRKIVVIGTGLVHAVLVDNGEGEWCDLGIAVELQGDVNRVVWGWDGLEEGREDGFEEVLQQVLSWSQLEFEEQRLDVDSPSGITNEIVGGVLDVEVLVVDTDLGKVLIQGWTNSLDERLDFALVQLGTDREQ</sequence>
<evidence type="ECO:0000313" key="2">
    <source>
        <dbReference type="Proteomes" id="UP000774326"/>
    </source>
</evidence>
<dbReference type="AlphaFoldDB" id="A0A9P8PJG3"/>
<accession>A0A9P8PJG3</accession>
<proteinExistence type="predicted"/>
<gene>
    <name evidence="1" type="ORF">WICPIJ_009961</name>
</gene>
<protein>
    <submittedName>
        <fullName evidence="1">Uncharacterized protein</fullName>
    </submittedName>
</protein>
<reference evidence="1" key="2">
    <citation type="submission" date="2021-01" db="EMBL/GenBank/DDBJ databases">
        <authorList>
            <person name="Schikora-Tamarit M.A."/>
        </authorList>
    </citation>
    <scope>NUCLEOTIDE SEQUENCE</scope>
    <source>
        <strain evidence="1">CBS2887</strain>
    </source>
</reference>
<organism evidence="1 2">
    <name type="scientific">Wickerhamomyces pijperi</name>
    <name type="common">Yeast</name>
    <name type="synonym">Pichia pijperi</name>
    <dbReference type="NCBI Taxonomy" id="599730"/>
    <lineage>
        <taxon>Eukaryota</taxon>
        <taxon>Fungi</taxon>
        <taxon>Dikarya</taxon>
        <taxon>Ascomycota</taxon>
        <taxon>Saccharomycotina</taxon>
        <taxon>Saccharomycetes</taxon>
        <taxon>Phaffomycetales</taxon>
        <taxon>Wickerhamomycetaceae</taxon>
        <taxon>Wickerhamomyces</taxon>
    </lineage>
</organism>
<comment type="caution">
    <text evidence="1">The sequence shown here is derived from an EMBL/GenBank/DDBJ whole genome shotgun (WGS) entry which is preliminary data.</text>
</comment>